<sequence length="124" mass="13196">MSNTFIPESKRPSSSFRVFGLSRVALARKELGPYHQNGKEHVRMIRRLESLAIGGLTSSDDSARDIDGHGTHTLSTAGGSFVPGENVFGLGNGTAKGGSLKLEWLPTRCAGHRSTAVNASMQIS</sequence>
<keyword evidence="6" id="KW-1185">Reference proteome</keyword>
<dbReference type="SUPFAM" id="SSF52743">
    <property type="entry name" value="Subtilisin-like"/>
    <property type="match status" value="1"/>
</dbReference>
<dbReference type="InterPro" id="IPR036852">
    <property type="entry name" value="Peptidase_S8/S53_dom_sf"/>
</dbReference>
<reference evidence="5" key="2">
    <citation type="journal article" date="2023" name="Int. J. Mol. Sci.">
        <title>De Novo Assembly and Annotation of 11 Diverse Shrub Willow (Salix) Genomes Reveals Novel Gene Organization in Sex-Linked Regions.</title>
        <authorList>
            <person name="Hyden B."/>
            <person name="Feng K."/>
            <person name="Yates T.B."/>
            <person name="Jawdy S."/>
            <person name="Cereghino C."/>
            <person name="Smart L.B."/>
            <person name="Muchero W."/>
        </authorList>
    </citation>
    <scope>NUCLEOTIDE SEQUENCE</scope>
    <source>
        <tissue evidence="5">Shoot tip</tissue>
    </source>
</reference>
<feature type="compositionally biased region" description="Basic and acidic residues" evidence="4">
    <location>
        <begin position="61"/>
        <end position="70"/>
    </location>
</feature>
<evidence type="ECO:0000256" key="2">
    <source>
        <dbReference type="ARBA" id="ARBA00011073"/>
    </source>
</evidence>
<evidence type="ECO:0000313" key="6">
    <source>
        <dbReference type="Proteomes" id="UP001151752"/>
    </source>
</evidence>
<gene>
    <name evidence="5" type="ORF">OIU74_030225</name>
</gene>
<evidence type="ECO:0000256" key="3">
    <source>
        <dbReference type="ARBA" id="ARBA00022729"/>
    </source>
</evidence>
<evidence type="ECO:0000313" key="5">
    <source>
        <dbReference type="EMBL" id="KAJ6747918.1"/>
    </source>
</evidence>
<dbReference type="GO" id="GO:0006508">
    <property type="term" value="P:proteolysis"/>
    <property type="evidence" value="ECO:0007669"/>
    <property type="project" value="InterPro"/>
</dbReference>
<name>A0A9Q0VGE4_9ROSI</name>
<accession>A0A9Q0VGE4</accession>
<reference evidence="5" key="1">
    <citation type="submission" date="2022-11" db="EMBL/GenBank/DDBJ databases">
        <authorList>
            <person name="Hyden B.L."/>
            <person name="Feng K."/>
            <person name="Yates T."/>
            <person name="Jawdy S."/>
            <person name="Smart L.B."/>
            <person name="Muchero W."/>
        </authorList>
    </citation>
    <scope>NUCLEOTIDE SEQUENCE</scope>
    <source>
        <tissue evidence="5">Shoot tip</tissue>
    </source>
</reference>
<dbReference type="PANTHER" id="PTHR10795">
    <property type="entry name" value="PROPROTEIN CONVERTASE SUBTILISIN/KEXIN"/>
    <property type="match status" value="1"/>
</dbReference>
<organism evidence="5 6">
    <name type="scientific">Salix koriyanagi</name>
    <dbReference type="NCBI Taxonomy" id="2511006"/>
    <lineage>
        <taxon>Eukaryota</taxon>
        <taxon>Viridiplantae</taxon>
        <taxon>Streptophyta</taxon>
        <taxon>Embryophyta</taxon>
        <taxon>Tracheophyta</taxon>
        <taxon>Spermatophyta</taxon>
        <taxon>Magnoliopsida</taxon>
        <taxon>eudicotyledons</taxon>
        <taxon>Gunneridae</taxon>
        <taxon>Pentapetalae</taxon>
        <taxon>rosids</taxon>
        <taxon>fabids</taxon>
        <taxon>Malpighiales</taxon>
        <taxon>Salicaceae</taxon>
        <taxon>Saliceae</taxon>
        <taxon>Salix</taxon>
    </lineage>
</organism>
<dbReference type="AlphaFoldDB" id="A0A9Q0VGE4"/>
<dbReference type="Gene3D" id="3.40.50.200">
    <property type="entry name" value="Peptidase S8/S53 domain"/>
    <property type="match status" value="1"/>
</dbReference>
<dbReference type="EMBL" id="JAPFFM010000009">
    <property type="protein sequence ID" value="KAJ6747918.1"/>
    <property type="molecule type" value="Genomic_DNA"/>
</dbReference>
<dbReference type="Proteomes" id="UP001151752">
    <property type="component" value="Chromosome 6"/>
</dbReference>
<evidence type="ECO:0000256" key="4">
    <source>
        <dbReference type="SAM" id="MobiDB-lite"/>
    </source>
</evidence>
<comment type="similarity">
    <text evidence="2">Belongs to the peptidase S8 family.</text>
</comment>
<comment type="caution">
    <text evidence="5">The sequence shown here is derived from an EMBL/GenBank/DDBJ whole genome shotgun (WGS) entry which is preliminary data.</text>
</comment>
<proteinExistence type="inferred from homology"/>
<feature type="region of interest" description="Disordered" evidence="4">
    <location>
        <begin position="57"/>
        <end position="80"/>
    </location>
</feature>
<dbReference type="GO" id="GO:0005576">
    <property type="term" value="C:extracellular region"/>
    <property type="evidence" value="ECO:0007669"/>
    <property type="project" value="UniProtKB-SubCell"/>
</dbReference>
<protein>
    <submittedName>
        <fullName evidence="5">PROPROTEIN CONVERTASE SUBTILISIN/KEXIN</fullName>
    </submittedName>
</protein>
<dbReference type="GO" id="GO:0004252">
    <property type="term" value="F:serine-type endopeptidase activity"/>
    <property type="evidence" value="ECO:0007669"/>
    <property type="project" value="InterPro"/>
</dbReference>
<dbReference type="InterPro" id="IPR045051">
    <property type="entry name" value="SBT"/>
</dbReference>
<evidence type="ECO:0000256" key="1">
    <source>
        <dbReference type="ARBA" id="ARBA00004613"/>
    </source>
</evidence>
<keyword evidence="3" id="KW-0732">Signal</keyword>
<comment type="subcellular location">
    <subcellularLocation>
        <location evidence="1">Secreted</location>
    </subcellularLocation>
</comment>